<accession>A0A8T2BCX2</accession>
<gene>
    <name evidence="1" type="ORF">ISN45_Aa02g005380</name>
</gene>
<dbReference type="Proteomes" id="UP000694240">
    <property type="component" value="Chromosome 7"/>
</dbReference>
<sequence>MAQVCHTCRHVKAVIRCITESLNFCLTCDYLHHCNNLHAGHIRYQLCDNCTINPSILLCYEHGKALCQSCYSKHYNCAPNGHHIQLVRCIQYPNNNTQHHDHAHMPHVVDHNNNNNHQEHVQHVGGHQQRRAEMFERSCHGDNNCERWMFAMRCELCLASNSNAVVYCSAHNKLLCDDCDRMTHVQEATVPPHSRCKLCVNCKRPSSKFLIGGYHFNLPRIHPPAAEEIPAPPPRELPQQDINGFQDDGFEGYADFLWFGR</sequence>
<organism evidence="1 2">
    <name type="scientific">Arabidopsis thaliana x Arabidopsis arenosa</name>
    <dbReference type="NCBI Taxonomy" id="1240361"/>
    <lineage>
        <taxon>Eukaryota</taxon>
        <taxon>Viridiplantae</taxon>
        <taxon>Streptophyta</taxon>
        <taxon>Embryophyta</taxon>
        <taxon>Tracheophyta</taxon>
        <taxon>Spermatophyta</taxon>
        <taxon>Magnoliopsida</taxon>
        <taxon>eudicotyledons</taxon>
        <taxon>Gunneridae</taxon>
        <taxon>Pentapetalae</taxon>
        <taxon>rosids</taxon>
        <taxon>malvids</taxon>
        <taxon>Brassicales</taxon>
        <taxon>Brassicaceae</taxon>
        <taxon>Camelineae</taxon>
        <taxon>Arabidopsis</taxon>
    </lineage>
</organism>
<dbReference type="EMBL" id="JAEFBK010000007">
    <property type="protein sequence ID" value="KAG7585167.1"/>
    <property type="molecule type" value="Genomic_DNA"/>
</dbReference>
<reference evidence="1 2" key="1">
    <citation type="submission" date="2020-12" db="EMBL/GenBank/DDBJ databases">
        <title>Concerted genomic and epigenomic changes stabilize Arabidopsis allopolyploids.</title>
        <authorList>
            <person name="Chen Z."/>
        </authorList>
    </citation>
    <scope>NUCLEOTIDE SEQUENCE [LARGE SCALE GENOMIC DNA]</scope>
    <source>
        <strain evidence="1">Allo738</strain>
        <tissue evidence="1">Leaf</tissue>
    </source>
</reference>
<keyword evidence="2" id="KW-1185">Reference proteome</keyword>
<evidence type="ECO:0008006" key="3">
    <source>
        <dbReference type="Google" id="ProtNLM"/>
    </source>
</evidence>
<proteinExistence type="predicted"/>
<name>A0A8T2BCX2_9BRAS</name>
<dbReference type="AlphaFoldDB" id="A0A8T2BCX2"/>
<protein>
    <recommendedName>
        <fullName evidence="3">B box-type domain-containing protein</fullName>
    </recommendedName>
</protein>
<evidence type="ECO:0000313" key="1">
    <source>
        <dbReference type="EMBL" id="KAG7585167.1"/>
    </source>
</evidence>
<evidence type="ECO:0000313" key="2">
    <source>
        <dbReference type="Proteomes" id="UP000694240"/>
    </source>
</evidence>
<comment type="caution">
    <text evidence="1">The sequence shown here is derived from an EMBL/GenBank/DDBJ whole genome shotgun (WGS) entry which is preliminary data.</text>
</comment>